<comment type="caution">
    <text evidence="2">The sequence shown here is derived from an EMBL/GenBank/DDBJ whole genome shotgun (WGS) entry which is preliminary data.</text>
</comment>
<feature type="transmembrane region" description="Helical" evidence="1">
    <location>
        <begin position="118"/>
        <end position="138"/>
    </location>
</feature>
<evidence type="ECO:0000313" key="2">
    <source>
        <dbReference type="EMBL" id="MCL6423021.1"/>
    </source>
</evidence>
<keyword evidence="3" id="KW-1185">Reference proteome</keyword>
<keyword evidence="1" id="KW-0472">Membrane</keyword>
<evidence type="ECO:0008006" key="4">
    <source>
        <dbReference type="Google" id="ProtNLM"/>
    </source>
</evidence>
<reference evidence="2" key="1">
    <citation type="submission" date="2022-02" db="EMBL/GenBank/DDBJ databases">
        <authorList>
            <person name="Lee M."/>
            <person name="Kim S.-J."/>
            <person name="Jung M.-Y."/>
        </authorList>
    </citation>
    <scope>NUCLEOTIDE SEQUENCE</scope>
    <source>
        <strain evidence="2">JHP9</strain>
    </source>
</reference>
<dbReference type="EMBL" id="JAKNCJ010000002">
    <property type="protein sequence ID" value="MCL6423021.1"/>
    <property type="molecule type" value="Genomic_DNA"/>
</dbReference>
<name>A0ABT0QZH2_9MICO</name>
<dbReference type="RefSeq" id="WP_249737117.1">
    <property type="nucleotide sequence ID" value="NZ_JAKNCJ010000002.1"/>
</dbReference>
<keyword evidence="1" id="KW-1133">Transmembrane helix</keyword>
<proteinExistence type="predicted"/>
<organism evidence="2 3">
    <name type="scientific">Brachybacterium equifaecis</name>
    <dbReference type="NCBI Taxonomy" id="2910770"/>
    <lineage>
        <taxon>Bacteria</taxon>
        <taxon>Bacillati</taxon>
        <taxon>Actinomycetota</taxon>
        <taxon>Actinomycetes</taxon>
        <taxon>Micrococcales</taxon>
        <taxon>Dermabacteraceae</taxon>
        <taxon>Brachybacterium</taxon>
    </lineage>
</organism>
<gene>
    <name evidence="2" type="ORF">Bequi_06400</name>
</gene>
<feature type="transmembrane region" description="Helical" evidence="1">
    <location>
        <begin position="18"/>
        <end position="36"/>
    </location>
</feature>
<sequence>MRDELVSELDRRPRLRNALAIIVLLGAVVFMLLIAARDWAQDRAERTESAVEVHAFVTEVSTRTSGGLTTPHLEFVTGYGETGWIEGRSGELGQEITVYRLGSGFYAWEPPESEGFTWVPLGLIGMAGLCLIGIVFAIRGMRRPTRP</sequence>
<evidence type="ECO:0000256" key="1">
    <source>
        <dbReference type="SAM" id="Phobius"/>
    </source>
</evidence>
<evidence type="ECO:0000313" key="3">
    <source>
        <dbReference type="Proteomes" id="UP001203761"/>
    </source>
</evidence>
<protein>
    <recommendedName>
        <fullName evidence="4">DUF3592 domain-containing protein</fullName>
    </recommendedName>
</protein>
<dbReference type="Proteomes" id="UP001203761">
    <property type="component" value="Unassembled WGS sequence"/>
</dbReference>
<keyword evidence="1" id="KW-0812">Transmembrane</keyword>
<accession>A0ABT0QZH2</accession>